<dbReference type="Pfam" id="PF00098">
    <property type="entry name" value="zf-CCHC"/>
    <property type="match status" value="1"/>
</dbReference>
<dbReference type="PANTHER" id="PTHR35046">
    <property type="entry name" value="ZINC KNUCKLE (CCHC-TYPE) FAMILY PROTEIN"/>
    <property type="match status" value="1"/>
</dbReference>
<dbReference type="GO" id="GO:0008270">
    <property type="term" value="F:zinc ion binding"/>
    <property type="evidence" value="ECO:0007669"/>
    <property type="project" value="UniProtKB-KW"/>
</dbReference>
<organism evidence="4 5">
    <name type="scientific">Dendrobium catenatum</name>
    <dbReference type="NCBI Taxonomy" id="906689"/>
    <lineage>
        <taxon>Eukaryota</taxon>
        <taxon>Viridiplantae</taxon>
        <taxon>Streptophyta</taxon>
        <taxon>Embryophyta</taxon>
        <taxon>Tracheophyta</taxon>
        <taxon>Spermatophyta</taxon>
        <taxon>Magnoliopsida</taxon>
        <taxon>Liliopsida</taxon>
        <taxon>Asparagales</taxon>
        <taxon>Orchidaceae</taxon>
        <taxon>Epidendroideae</taxon>
        <taxon>Malaxideae</taxon>
        <taxon>Dendrobiinae</taxon>
        <taxon>Dendrobium</taxon>
    </lineage>
</organism>
<evidence type="ECO:0000313" key="4">
    <source>
        <dbReference type="EMBL" id="PKU63881.1"/>
    </source>
</evidence>
<keyword evidence="1" id="KW-0863">Zinc-finger</keyword>
<feature type="domain" description="CCHC-type" evidence="3">
    <location>
        <begin position="211"/>
        <end position="228"/>
    </location>
</feature>
<name>A0A2I0VKF3_9ASPA</name>
<keyword evidence="1" id="KW-0479">Metal-binding</keyword>
<keyword evidence="1" id="KW-0862">Zinc</keyword>
<dbReference type="SMART" id="SM00343">
    <property type="entry name" value="ZnF_C2HC"/>
    <property type="match status" value="1"/>
</dbReference>
<proteinExistence type="predicted"/>
<dbReference type="EMBL" id="KZ503459">
    <property type="protein sequence ID" value="PKU63881.1"/>
    <property type="molecule type" value="Genomic_DNA"/>
</dbReference>
<dbReference type="Proteomes" id="UP000233837">
    <property type="component" value="Unassembled WGS sequence"/>
</dbReference>
<evidence type="ECO:0000256" key="2">
    <source>
        <dbReference type="SAM" id="MobiDB-lite"/>
    </source>
</evidence>
<feature type="region of interest" description="Disordered" evidence="2">
    <location>
        <begin position="159"/>
        <end position="209"/>
    </location>
</feature>
<dbReference type="SUPFAM" id="SSF57756">
    <property type="entry name" value="Retrovirus zinc finger-like domains"/>
    <property type="match status" value="1"/>
</dbReference>
<dbReference type="PANTHER" id="PTHR35046:SF21">
    <property type="entry name" value="RETROTRANSPOSON GAG DOMAIN-CONTAINING PROTEIN-RELATED"/>
    <property type="match status" value="1"/>
</dbReference>
<dbReference type="InterPro" id="IPR036875">
    <property type="entry name" value="Znf_CCHC_sf"/>
</dbReference>
<gene>
    <name evidence="4" type="ORF">MA16_Dca009865</name>
</gene>
<reference evidence="4 5" key="2">
    <citation type="journal article" date="2017" name="Nature">
        <title>The Apostasia genome and the evolution of orchids.</title>
        <authorList>
            <person name="Zhang G.Q."/>
            <person name="Liu K.W."/>
            <person name="Li Z."/>
            <person name="Lohaus R."/>
            <person name="Hsiao Y.Y."/>
            <person name="Niu S.C."/>
            <person name="Wang J.Y."/>
            <person name="Lin Y.C."/>
            <person name="Xu Q."/>
            <person name="Chen L.J."/>
            <person name="Yoshida K."/>
            <person name="Fujiwara S."/>
            <person name="Wang Z.W."/>
            <person name="Zhang Y.Q."/>
            <person name="Mitsuda N."/>
            <person name="Wang M."/>
            <person name="Liu G.H."/>
            <person name="Pecoraro L."/>
            <person name="Huang H.X."/>
            <person name="Xiao X.J."/>
            <person name="Lin M."/>
            <person name="Wu X.Y."/>
            <person name="Wu W.L."/>
            <person name="Chen Y.Y."/>
            <person name="Chang S.B."/>
            <person name="Sakamoto S."/>
            <person name="Ohme-Takagi M."/>
            <person name="Yagi M."/>
            <person name="Zeng S.J."/>
            <person name="Shen C.Y."/>
            <person name="Yeh C.M."/>
            <person name="Luo Y.B."/>
            <person name="Tsai W.C."/>
            <person name="Van de Peer Y."/>
            <person name="Liu Z.J."/>
        </authorList>
    </citation>
    <scope>NUCLEOTIDE SEQUENCE [LARGE SCALE GENOMIC DNA]</scope>
    <source>
        <tissue evidence="4">The whole plant</tissue>
    </source>
</reference>
<sequence length="241" mass="28013">MDPDEFISWLQTVDRILEFKEVPEDKIVKLVVIKLKKSASLWWENLKRLRNREGRSKIVSWSKMKKELQRKYIPDQYKQDLFLKFTQLQQQQTTVEEYIGEFEQVSIKCDVVEPEEHTVARFLGGLNPTISNVVQLQPYWTVQDVMSLALKVEKQQARNKKTFQRNVMPESIPDRENKNSKTGAGPSRVIEEPSPRGPPRMNQPQTPMPARKCFKCQGFGHIASNCPNRRVVVLSEESEAV</sequence>
<keyword evidence="5" id="KW-1185">Reference proteome</keyword>
<accession>A0A2I0VKF3</accession>
<dbReference type="AlphaFoldDB" id="A0A2I0VKF3"/>
<protein>
    <recommendedName>
        <fullName evidence="3">CCHC-type domain-containing protein</fullName>
    </recommendedName>
</protein>
<evidence type="ECO:0000256" key="1">
    <source>
        <dbReference type="PROSITE-ProRule" id="PRU00047"/>
    </source>
</evidence>
<dbReference type="Gene3D" id="4.10.60.10">
    <property type="entry name" value="Zinc finger, CCHC-type"/>
    <property type="match status" value="1"/>
</dbReference>
<dbReference type="GO" id="GO:0003676">
    <property type="term" value="F:nucleic acid binding"/>
    <property type="evidence" value="ECO:0007669"/>
    <property type="project" value="InterPro"/>
</dbReference>
<dbReference type="PROSITE" id="PS50158">
    <property type="entry name" value="ZF_CCHC"/>
    <property type="match status" value="1"/>
</dbReference>
<evidence type="ECO:0000259" key="3">
    <source>
        <dbReference type="PROSITE" id="PS50158"/>
    </source>
</evidence>
<reference evidence="4 5" key="1">
    <citation type="journal article" date="2016" name="Sci. Rep.">
        <title>The Dendrobium catenatum Lindl. genome sequence provides insights into polysaccharide synthase, floral development and adaptive evolution.</title>
        <authorList>
            <person name="Zhang G.Q."/>
            <person name="Xu Q."/>
            <person name="Bian C."/>
            <person name="Tsai W.C."/>
            <person name="Yeh C.M."/>
            <person name="Liu K.W."/>
            <person name="Yoshida K."/>
            <person name="Zhang L.S."/>
            <person name="Chang S.B."/>
            <person name="Chen F."/>
            <person name="Shi Y."/>
            <person name="Su Y.Y."/>
            <person name="Zhang Y.Q."/>
            <person name="Chen L.J."/>
            <person name="Yin Y."/>
            <person name="Lin M."/>
            <person name="Huang H."/>
            <person name="Deng H."/>
            <person name="Wang Z.W."/>
            <person name="Zhu S.L."/>
            <person name="Zhao X."/>
            <person name="Deng C."/>
            <person name="Niu S.C."/>
            <person name="Huang J."/>
            <person name="Wang M."/>
            <person name="Liu G.H."/>
            <person name="Yang H.J."/>
            <person name="Xiao X.J."/>
            <person name="Hsiao Y.Y."/>
            <person name="Wu W.L."/>
            <person name="Chen Y.Y."/>
            <person name="Mitsuda N."/>
            <person name="Ohme-Takagi M."/>
            <person name="Luo Y.B."/>
            <person name="Van de Peer Y."/>
            <person name="Liu Z.J."/>
        </authorList>
    </citation>
    <scope>NUCLEOTIDE SEQUENCE [LARGE SCALE GENOMIC DNA]</scope>
    <source>
        <tissue evidence="4">The whole plant</tissue>
    </source>
</reference>
<dbReference type="InterPro" id="IPR001878">
    <property type="entry name" value="Znf_CCHC"/>
</dbReference>
<dbReference type="InterPro" id="IPR005162">
    <property type="entry name" value="Retrotrans_gag_dom"/>
</dbReference>
<dbReference type="Pfam" id="PF03732">
    <property type="entry name" value="Retrotrans_gag"/>
    <property type="match status" value="1"/>
</dbReference>
<evidence type="ECO:0000313" key="5">
    <source>
        <dbReference type="Proteomes" id="UP000233837"/>
    </source>
</evidence>